<dbReference type="PROSITE" id="PS00101">
    <property type="entry name" value="HEXAPEP_TRANSFERASES"/>
    <property type="match status" value="1"/>
</dbReference>
<dbReference type="PANTHER" id="PTHR43378">
    <property type="entry name" value="UDP-3-O-ACYLGLUCOSAMINE N-ACYLTRANSFERASE"/>
    <property type="match status" value="1"/>
</dbReference>
<dbReference type="GO" id="GO:0016020">
    <property type="term" value="C:membrane"/>
    <property type="evidence" value="ECO:0007669"/>
    <property type="project" value="GOC"/>
</dbReference>
<dbReference type="SUPFAM" id="SSF51161">
    <property type="entry name" value="Trimeric LpxA-like enzymes"/>
    <property type="match status" value="1"/>
</dbReference>
<gene>
    <name evidence="7" type="ORF">SUH3_00550</name>
</gene>
<proteinExistence type="predicted"/>
<reference evidence="7 8" key="1">
    <citation type="submission" date="2014-01" db="EMBL/GenBank/DDBJ databases">
        <title>Sulfitobacter sp. H3 (MCCC 1A00686) Genome Sequencing.</title>
        <authorList>
            <person name="Lai Q."/>
            <person name="Hong Z."/>
        </authorList>
    </citation>
    <scope>NUCLEOTIDE SEQUENCE [LARGE SCALE GENOMIC DNA]</scope>
    <source>
        <strain evidence="7 8">H3</strain>
    </source>
</reference>
<keyword evidence="2" id="KW-0441">Lipid A biosynthesis</keyword>
<dbReference type="OrthoDB" id="9784739at2"/>
<keyword evidence="4" id="KW-0677">Repeat</keyword>
<dbReference type="GO" id="GO:0009245">
    <property type="term" value="P:lipid A biosynthetic process"/>
    <property type="evidence" value="ECO:0007669"/>
    <property type="project" value="UniProtKB-KW"/>
</dbReference>
<dbReference type="InterPro" id="IPR011004">
    <property type="entry name" value="Trimer_LpxA-like_sf"/>
</dbReference>
<name>A0A073J6G8_9RHOB</name>
<sequence>MSYTVKEIAAALGAEAFGAVDLLITGVNEPALAAADQLAMATSAKYAESLSQGAARAAVLWQGADWQALGLEAAIVPARPRFAMSGLTRMMDRGQGFGTGIHPTAVIDPTAEIGSDVSIGPLCVVMAGARIGAGSIVGPQCFIGTQAVLGAEAYLREQVSIGAYCQIGDRFIAQPGGRVGPDGFSFVTPEVSGAEQARASLGADNDAKPQAYARIHSLGAVIIGDDVELGANSTIDNGTIRATRIGDGTKIDNQVQVGHNCVIGNDTLLCAGVGVAGSTVVGNNVVLGGMTGVGDNLTIGDRVICGGGTKVLSSVPAGRVMLGYPATKMETQLETYKALRRLPRLFRDVAALQKTVFKSDNSD</sequence>
<dbReference type="RefSeq" id="WP_037920373.1">
    <property type="nucleotide sequence ID" value="NZ_CP054599.1"/>
</dbReference>
<dbReference type="AlphaFoldDB" id="A0A073J6G8"/>
<evidence type="ECO:0000256" key="5">
    <source>
        <dbReference type="ARBA" id="ARBA00023098"/>
    </source>
</evidence>
<evidence type="ECO:0000313" key="8">
    <source>
        <dbReference type="Proteomes" id="UP000027746"/>
    </source>
</evidence>
<dbReference type="GO" id="GO:0016410">
    <property type="term" value="F:N-acyltransferase activity"/>
    <property type="evidence" value="ECO:0007669"/>
    <property type="project" value="InterPro"/>
</dbReference>
<evidence type="ECO:0000256" key="4">
    <source>
        <dbReference type="ARBA" id="ARBA00022737"/>
    </source>
</evidence>
<dbReference type="Gene3D" id="2.160.10.10">
    <property type="entry name" value="Hexapeptide repeat proteins"/>
    <property type="match status" value="1"/>
</dbReference>
<dbReference type="InterPro" id="IPR018357">
    <property type="entry name" value="Hexapep_transf_CS"/>
</dbReference>
<evidence type="ECO:0000313" key="7">
    <source>
        <dbReference type="EMBL" id="KEJ97504.1"/>
    </source>
</evidence>
<evidence type="ECO:0000256" key="6">
    <source>
        <dbReference type="ARBA" id="ARBA00023315"/>
    </source>
</evidence>
<dbReference type="GeneID" id="68870036"/>
<keyword evidence="5" id="KW-0443">Lipid metabolism</keyword>
<dbReference type="InterPro" id="IPR007691">
    <property type="entry name" value="LpxD"/>
</dbReference>
<evidence type="ECO:0000256" key="2">
    <source>
        <dbReference type="ARBA" id="ARBA00022556"/>
    </source>
</evidence>
<keyword evidence="3 7" id="KW-0808">Transferase</keyword>
<organism evidence="7 8">
    <name type="scientific">Pseudosulfitobacter pseudonitzschiae</name>
    <dbReference type="NCBI Taxonomy" id="1402135"/>
    <lineage>
        <taxon>Bacteria</taxon>
        <taxon>Pseudomonadati</taxon>
        <taxon>Pseudomonadota</taxon>
        <taxon>Alphaproteobacteria</taxon>
        <taxon>Rhodobacterales</taxon>
        <taxon>Roseobacteraceae</taxon>
        <taxon>Pseudosulfitobacter</taxon>
    </lineage>
</organism>
<dbReference type="NCBIfam" id="NF002060">
    <property type="entry name" value="PRK00892.1"/>
    <property type="match status" value="1"/>
</dbReference>
<dbReference type="EMBL" id="JAMD01000001">
    <property type="protein sequence ID" value="KEJ97504.1"/>
    <property type="molecule type" value="Genomic_DNA"/>
</dbReference>
<keyword evidence="6 7" id="KW-0012">Acyltransferase</keyword>
<dbReference type="CDD" id="cd03352">
    <property type="entry name" value="LbH_LpxD"/>
    <property type="match status" value="1"/>
</dbReference>
<evidence type="ECO:0000256" key="3">
    <source>
        <dbReference type="ARBA" id="ARBA00022679"/>
    </source>
</evidence>
<accession>A0A073J6G8</accession>
<dbReference type="NCBIfam" id="TIGR01853">
    <property type="entry name" value="lipid_A_lpxD"/>
    <property type="match status" value="1"/>
</dbReference>
<protein>
    <submittedName>
        <fullName evidence="7">UDP-3-O-(3-hydroxymyristoyl) glucosamine N-acyltransferase</fullName>
    </submittedName>
</protein>
<dbReference type="PANTHER" id="PTHR43378:SF2">
    <property type="entry name" value="UDP-3-O-ACYLGLUCOSAMINE N-ACYLTRANSFERASE 1, MITOCHONDRIAL-RELATED"/>
    <property type="match status" value="1"/>
</dbReference>
<comment type="caution">
    <text evidence="7">The sequence shown here is derived from an EMBL/GenBank/DDBJ whole genome shotgun (WGS) entry which is preliminary data.</text>
</comment>
<keyword evidence="1" id="KW-0444">Lipid biosynthesis</keyword>
<dbReference type="InterPro" id="IPR001451">
    <property type="entry name" value="Hexapep"/>
</dbReference>
<keyword evidence="8" id="KW-1185">Reference proteome</keyword>
<evidence type="ECO:0000256" key="1">
    <source>
        <dbReference type="ARBA" id="ARBA00022516"/>
    </source>
</evidence>
<dbReference type="Pfam" id="PF00132">
    <property type="entry name" value="Hexapep"/>
    <property type="match status" value="2"/>
</dbReference>
<dbReference type="Gene3D" id="3.40.1390.10">
    <property type="entry name" value="MurE/MurF, N-terminal domain"/>
    <property type="match status" value="1"/>
</dbReference>
<dbReference type="Proteomes" id="UP000027746">
    <property type="component" value="Unassembled WGS sequence"/>
</dbReference>